<dbReference type="InterPro" id="IPR001342">
    <property type="entry name" value="HDH_cat"/>
</dbReference>
<evidence type="ECO:0000256" key="5">
    <source>
        <dbReference type="ARBA" id="ARBA00013376"/>
    </source>
</evidence>
<evidence type="ECO:0000313" key="19">
    <source>
        <dbReference type="EMBL" id="PSR30658.1"/>
    </source>
</evidence>
<dbReference type="PIRSF" id="PIRSF036497">
    <property type="entry name" value="HDH_short"/>
    <property type="match status" value="1"/>
</dbReference>
<evidence type="ECO:0000256" key="2">
    <source>
        <dbReference type="ARBA" id="ARBA00005062"/>
    </source>
</evidence>
<dbReference type="AlphaFoldDB" id="A0A2T2X883"/>
<feature type="active site" description="Proton donor" evidence="13">
    <location>
        <position position="191"/>
    </location>
</feature>
<keyword evidence="9" id="KW-0915">Sodium</keyword>
<evidence type="ECO:0000256" key="15">
    <source>
        <dbReference type="RuleBase" id="RU000579"/>
    </source>
</evidence>
<comment type="pathway">
    <text evidence="2 15">Amino-acid biosynthesis; L-methionine biosynthesis via de novo pathway; L-homoserine from L-aspartate: step 3/3.</text>
</comment>
<dbReference type="EMBL" id="PXYT01000008">
    <property type="protein sequence ID" value="PSR30658.1"/>
    <property type="molecule type" value="Genomic_DNA"/>
</dbReference>
<dbReference type="InterPro" id="IPR036291">
    <property type="entry name" value="NAD(P)-bd_dom_sf"/>
</dbReference>
<dbReference type="Gene3D" id="3.40.50.720">
    <property type="entry name" value="NAD(P)-binding Rossmann-like Domain"/>
    <property type="match status" value="1"/>
</dbReference>
<dbReference type="Proteomes" id="UP000242699">
    <property type="component" value="Unassembled WGS sequence"/>
</dbReference>
<evidence type="ECO:0000256" key="4">
    <source>
        <dbReference type="ARBA" id="ARBA00013213"/>
    </source>
</evidence>
<organism evidence="19 20">
    <name type="scientific">Sulfobacillus benefaciens</name>
    <dbReference type="NCBI Taxonomy" id="453960"/>
    <lineage>
        <taxon>Bacteria</taxon>
        <taxon>Bacillati</taxon>
        <taxon>Bacillota</taxon>
        <taxon>Clostridia</taxon>
        <taxon>Eubacteriales</taxon>
        <taxon>Clostridiales Family XVII. Incertae Sedis</taxon>
        <taxon>Sulfobacillus</taxon>
    </lineage>
</organism>
<evidence type="ECO:0000256" key="11">
    <source>
        <dbReference type="ARBA" id="ARBA00048841"/>
    </source>
</evidence>
<keyword evidence="8 12" id="KW-0560">Oxidoreductase</keyword>
<dbReference type="GO" id="GO:0004412">
    <property type="term" value="F:homoserine dehydrogenase activity"/>
    <property type="evidence" value="ECO:0007669"/>
    <property type="project" value="UniProtKB-EC"/>
</dbReference>
<evidence type="ECO:0000256" key="1">
    <source>
        <dbReference type="ARBA" id="ARBA00005056"/>
    </source>
</evidence>
<dbReference type="NCBIfam" id="NF004976">
    <property type="entry name" value="PRK06349.1"/>
    <property type="match status" value="1"/>
</dbReference>
<dbReference type="PANTHER" id="PTHR43331:SF1">
    <property type="entry name" value="HOMOSERINE DEHYDROGENASE"/>
    <property type="match status" value="1"/>
</dbReference>
<dbReference type="Pfam" id="PF03447">
    <property type="entry name" value="NAD_binding_3"/>
    <property type="match status" value="1"/>
</dbReference>
<evidence type="ECO:0000256" key="8">
    <source>
        <dbReference type="ARBA" id="ARBA00023002"/>
    </source>
</evidence>
<reference evidence="19 20" key="1">
    <citation type="journal article" date="2014" name="BMC Genomics">
        <title>Comparison of environmental and isolate Sulfobacillus genomes reveals diverse carbon, sulfur, nitrogen, and hydrogen metabolisms.</title>
        <authorList>
            <person name="Justice N.B."/>
            <person name="Norman A."/>
            <person name="Brown C.T."/>
            <person name="Singh A."/>
            <person name="Thomas B.C."/>
            <person name="Banfield J.F."/>
        </authorList>
    </citation>
    <scope>NUCLEOTIDE SEQUENCE [LARGE SCALE GENOMIC DNA]</scope>
    <source>
        <strain evidence="19">AMDSBA1</strain>
    </source>
</reference>
<evidence type="ECO:0000256" key="16">
    <source>
        <dbReference type="RuleBase" id="RU004171"/>
    </source>
</evidence>
<dbReference type="FunFam" id="3.30.360.10:FF:000005">
    <property type="entry name" value="Homoserine dehydrogenase"/>
    <property type="match status" value="1"/>
</dbReference>
<comment type="catalytic activity">
    <reaction evidence="11">
        <text>L-homoserine + NADP(+) = L-aspartate 4-semialdehyde + NADPH + H(+)</text>
        <dbReference type="Rhea" id="RHEA:15761"/>
        <dbReference type="ChEBI" id="CHEBI:15378"/>
        <dbReference type="ChEBI" id="CHEBI:57476"/>
        <dbReference type="ChEBI" id="CHEBI:57783"/>
        <dbReference type="ChEBI" id="CHEBI:58349"/>
        <dbReference type="ChEBI" id="CHEBI:537519"/>
        <dbReference type="EC" id="1.1.1.3"/>
    </reaction>
    <physiologicalReaction direction="right-to-left" evidence="11">
        <dbReference type="Rhea" id="RHEA:15763"/>
    </physiologicalReaction>
</comment>
<evidence type="ECO:0000256" key="6">
    <source>
        <dbReference type="ARBA" id="ARBA00022605"/>
    </source>
</evidence>
<evidence type="ECO:0000313" key="20">
    <source>
        <dbReference type="Proteomes" id="UP000242699"/>
    </source>
</evidence>
<comment type="similarity">
    <text evidence="3 12 16">Belongs to the homoserine dehydrogenase family.</text>
</comment>
<gene>
    <name evidence="19" type="ORF">C7B43_05035</name>
</gene>
<dbReference type="Gene3D" id="3.30.360.10">
    <property type="entry name" value="Dihydrodipicolinate Reductase, domain 2"/>
    <property type="match status" value="1"/>
</dbReference>
<evidence type="ECO:0000256" key="10">
    <source>
        <dbReference type="ARBA" id="ARBA00023167"/>
    </source>
</evidence>
<sequence length="371" mass="40536">MKTTRIGILGLGTVGKGVVEALGRQNTVVIDKILVREPYRYNSDLPLTTNVWEIIEDPDIDIVVEVMGGVDPAYEYLSSALHSGKSVVTANKEVVARYGPELMELARQNRQGFLFEASVGGGIPILDALTWHLRATPIHAVEGVVNGTTNFILNQMEQGMEFSAALQRAQALGLAEQNPSADVEGWDSARKLSILAGLAFSSWIHAEKEHVLGITHVKSCHLRRLHEMGFGLRLVARAQRQPSSIGFVVAPTVYPRGHRYLKLAGSQNAIGIFSEAGTTWIEGPGAGGIATASSIIADIQRIRFSIPDREPLFFEDFPAADIDDSYLIFTEDPYQPLPDIPDSLQKGAGYLVSPHALPPETGLVQYRFRIQ</sequence>
<keyword evidence="7 12" id="KW-0791">Threonine biosynthesis</keyword>
<evidence type="ECO:0000256" key="9">
    <source>
        <dbReference type="ARBA" id="ARBA00023053"/>
    </source>
</evidence>
<dbReference type="GO" id="GO:0009088">
    <property type="term" value="P:threonine biosynthetic process"/>
    <property type="evidence" value="ECO:0007669"/>
    <property type="project" value="UniProtKB-UniPathway"/>
</dbReference>
<dbReference type="GO" id="GO:0050661">
    <property type="term" value="F:NADP binding"/>
    <property type="evidence" value="ECO:0007669"/>
    <property type="project" value="InterPro"/>
</dbReference>
<dbReference type="SUPFAM" id="SSF55347">
    <property type="entry name" value="Glyceraldehyde-3-phosphate dehydrogenase-like, C-terminal domain"/>
    <property type="match status" value="1"/>
</dbReference>
<dbReference type="InterPro" id="IPR022697">
    <property type="entry name" value="HDH_short"/>
</dbReference>
<evidence type="ECO:0000256" key="14">
    <source>
        <dbReference type="PIRSR" id="PIRSR036497-2"/>
    </source>
</evidence>
<dbReference type="SUPFAM" id="SSF51735">
    <property type="entry name" value="NAD(P)-binding Rossmann-fold domains"/>
    <property type="match status" value="1"/>
</dbReference>
<accession>A0A2T2X883</accession>
<dbReference type="EC" id="1.1.1.3" evidence="4 12"/>
<dbReference type="InterPro" id="IPR019811">
    <property type="entry name" value="HDH_CS"/>
</dbReference>
<keyword evidence="12 14" id="KW-0521">NADP</keyword>
<name>A0A2T2X883_9FIRM</name>
<dbReference type="UniPathway" id="UPA00051">
    <property type="reaction ID" value="UER00465"/>
</dbReference>
<comment type="caution">
    <text evidence="19">The sequence shown here is derived from an EMBL/GenBank/DDBJ whole genome shotgun (WGS) entry which is preliminary data.</text>
</comment>
<evidence type="ECO:0000256" key="12">
    <source>
        <dbReference type="PIRNR" id="PIRNR036497"/>
    </source>
</evidence>
<feature type="binding site" evidence="14">
    <location>
        <position position="176"/>
    </location>
    <ligand>
        <name>L-homoserine</name>
        <dbReference type="ChEBI" id="CHEBI:57476"/>
    </ligand>
</feature>
<feature type="binding site" evidence="14">
    <location>
        <position position="92"/>
    </location>
    <ligand>
        <name>NADPH</name>
        <dbReference type="ChEBI" id="CHEBI:57783"/>
    </ligand>
</feature>
<evidence type="ECO:0000256" key="7">
    <source>
        <dbReference type="ARBA" id="ARBA00022697"/>
    </source>
</evidence>
<dbReference type="PANTHER" id="PTHR43331">
    <property type="entry name" value="HOMOSERINE DEHYDROGENASE"/>
    <property type="match status" value="1"/>
</dbReference>
<keyword evidence="6 12" id="KW-0028">Amino-acid biosynthesis</keyword>
<feature type="domain" description="Homoserine dehydrogenase catalytic" evidence="17">
    <location>
        <begin position="124"/>
        <end position="299"/>
    </location>
</feature>
<feature type="domain" description="Aspartate/homoserine dehydrogenase NAD-binding" evidence="18">
    <location>
        <begin position="10"/>
        <end position="116"/>
    </location>
</feature>
<proteinExistence type="inferred from homology"/>
<evidence type="ECO:0000259" key="18">
    <source>
        <dbReference type="Pfam" id="PF03447"/>
    </source>
</evidence>
<comment type="pathway">
    <text evidence="1 15">Amino-acid biosynthesis; L-threonine biosynthesis; L-threonine from L-aspartate: step 3/5.</text>
</comment>
<feature type="binding site" evidence="14">
    <location>
        <begin position="10"/>
        <end position="15"/>
    </location>
    <ligand>
        <name>NADP(+)</name>
        <dbReference type="ChEBI" id="CHEBI:58349"/>
    </ligand>
</feature>
<evidence type="ECO:0000259" key="17">
    <source>
        <dbReference type="Pfam" id="PF00742"/>
    </source>
</evidence>
<dbReference type="Pfam" id="PF00742">
    <property type="entry name" value="Homoserine_dh"/>
    <property type="match status" value="1"/>
</dbReference>
<keyword evidence="10 12" id="KW-0486">Methionine biosynthesis</keyword>
<evidence type="ECO:0000256" key="3">
    <source>
        <dbReference type="ARBA" id="ARBA00006753"/>
    </source>
</evidence>
<evidence type="ECO:0000256" key="13">
    <source>
        <dbReference type="PIRSR" id="PIRSR036497-1"/>
    </source>
</evidence>
<dbReference type="InterPro" id="IPR005106">
    <property type="entry name" value="Asp/hSer_DH_NAD-bd"/>
</dbReference>
<protein>
    <recommendedName>
        <fullName evidence="5 12">Homoserine dehydrogenase</fullName>
        <shortName evidence="12">HDH</shortName>
        <ecNumber evidence="4 12">1.1.1.3</ecNumber>
    </recommendedName>
</protein>
<dbReference type="GO" id="GO:0009086">
    <property type="term" value="P:methionine biosynthetic process"/>
    <property type="evidence" value="ECO:0007669"/>
    <property type="project" value="UniProtKB-KW"/>
</dbReference>
<dbReference type="UniPathway" id="UPA00050">
    <property type="reaction ID" value="UER00063"/>
</dbReference>
<dbReference type="PROSITE" id="PS01042">
    <property type="entry name" value="HOMOSER_DHGENASE"/>
    <property type="match status" value="1"/>
</dbReference>